<name>A0A4Q8CYU0_9GAMM</name>
<accession>A0A4Q8CYU0</accession>
<protein>
    <submittedName>
        <fullName evidence="1">Uncharacterized protein</fullName>
    </submittedName>
</protein>
<evidence type="ECO:0000313" key="1">
    <source>
        <dbReference type="EMBL" id="RZU98134.1"/>
    </source>
</evidence>
<dbReference type="RefSeq" id="WP_130502474.1">
    <property type="nucleotide sequence ID" value="NZ_SHLI01000001.1"/>
</dbReference>
<keyword evidence="2" id="KW-1185">Reference proteome</keyword>
<dbReference type="EMBL" id="SHLI01000001">
    <property type="protein sequence ID" value="RZU98134.1"/>
    <property type="molecule type" value="Genomic_DNA"/>
</dbReference>
<gene>
    <name evidence="1" type="ORF">EV698_0370</name>
</gene>
<dbReference type="Proteomes" id="UP000292298">
    <property type="component" value="Unassembled WGS sequence"/>
</dbReference>
<comment type="caution">
    <text evidence="1">The sequence shown here is derived from an EMBL/GenBank/DDBJ whole genome shotgun (WGS) entry which is preliminary data.</text>
</comment>
<reference evidence="1 2" key="1">
    <citation type="submission" date="2019-02" db="EMBL/GenBank/DDBJ databases">
        <title>Genomic Encyclopedia of Type Strains, Phase IV (KMG-IV): sequencing the most valuable type-strain genomes for metagenomic binning, comparative biology and taxonomic classification.</title>
        <authorList>
            <person name="Goeker M."/>
        </authorList>
    </citation>
    <scope>NUCLEOTIDE SEQUENCE [LARGE SCALE GENOMIC DNA]</scope>
    <source>
        <strain evidence="1 2">DSM 21056</strain>
    </source>
</reference>
<dbReference type="AlphaFoldDB" id="A0A4Q8CYU0"/>
<organism evidence="1 2">
    <name type="scientific">Spiribacter vilamensis</name>
    <dbReference type="NCBI Taxonomy" id="531306"/>
    <lineage>
        <taxon>Bacteria</taxon>
        <taxon>Pseudomonadati</taxon>
        <taxon>Pseudomonadota</taxon>
        <taxon>Gammaproteobacteria</taxon>
        <taxon>Chromatiales</taxon>
        <taxon>Ectothiorhodospiraceae</taxon>
        <taxon>Spiribacter</taxon>
    </lineage>
</organism>
<evidence type="ECO:0000313" key="2">
    <source>
        <dbReference type="Proteomes" id="UP000292298"/>
    </source>
</evidence>
<dbReference type="OrthoDB" id="67304at2"/>
<sequence>MGGVLSGREWLRELSAGSMAAAAFLLSHYSLGFPHWQLPAVDLALEAAVSVTVYVGIRLAWPTRPGLIERWLGLDDPLRPHLADDDPETLRNALQLSVGAVREQVTAPVQKELDRIVAGVDAVLAVWDQAGAGAELDYTLRATITRYVPDTLERYLKLPRRFAIEREIRDGATPRDLVVEQLRTIAEELESIAEEVHLGNAQDLAAHGRFLEERFNRQDPLR</sequence>
<proteinExistence type="predicted"/>